<evidence type="ECO:0000313" key="3">
    <source>
        <dbReference type="EMBL" id="GEQ84777.1"/>
    </source>
</evidence>
<comment type="caution">
    <text evidence="3">The sequence shown here is derived from an EMBL/GenBank/DDBJ whole genome shotgun (WGS) entry which is preliminary data.</text>
</comment>
<dbReference type="Pfam" id="PF18962">
    <property type="entry name" value="Por_Secre_tail"/>
    <property type="match status" value="1"/>
</dbReference>
<accession>A0A5J4FS94</accession>
<dbReference type="InterPro" id="IPR026444">
    <property type="entry name" value="Secre_tail"/>
</dbReference>
<dbReference type="Proteomes" id="UP000326994">
    <property type="component" value="Unassembled WGS sequence"/>
</dbReference>
<evidence type="ECO:0000259" key="2">
    <source>
        <dbReference type="Pfam" id="PF18962"/>
    </source>
</evidence>
<sequence>MSTSQIISAQNAELFQTWYLYSITAEFGDTNYYYGNDVAQMSIHEDFSFNATDNCWELMGNFEFISTNGEEEFGLKNLNYEKACVLGGNSGYNLELIYEYENDLTCYIYEGNTNSDLFINLDFFLTYHFKNETTLNMPESNLQNITIFPNPTSQILNIGNLSAPIENAYLYAMNGTLVKSFSNFSNQLTISEVNTGVYFLVIEQGGATTVKRIVKQ</sequence>
<keyword evidence="4" id="KW-1185">Reference proteome</keyword>
<evidence type="ECO:0000313" key="4">
    <source>
        <dbReference type="Proteomes" id="UP000326994"/>
    </source>
</evidence>
<protein>
    <recommendedName>
        <fullName evidence="2">Secretion system C-terminal sorting domain-containing protein</fullName>
    </recommendedName>
</protein>
<organism evidence="3 4">
    <name type="scientific">Patiriisocius marinistellae</name>
    <dbReference type="NCBI Taxonomy" id="2494560"/>
    <lineage>
        <taxon>Bacteria</taxon>
        <taxon>Pseudomonadati</taxon>
        <taxon>Bacteroidota</taxon>
        <taxon>Flavobacteriia</taxon>
        <taxon>Flavobacteriales</taxon>
        <taxon>Flavobacteriaceae</taxon>
        <taxon>Patiriisocius</taxon>
    </lineage>
</organism>
<proteinExistence type="predicted"/>
<evidence type="ECO:0000256" key="1">
    <source>
        <dbReference type="ARBA" id="ARBA00022729"/>
    </source>
</evidence>
<keyword evidence="1" id="KW-0732">Signal</keyword>
<name>A0A5J4FS94_9FLAO</name>
<dbReference type="EMBL" id="BKCF01000001">
    <property type="protein sequence ID" value="GEQ84777.1"/>
    <property type="molecule type" value="Genomic_DNA"/>
</dbReference>
<feature type="domain" description="Secretion system C-terminal sorting" evidence="2">
    <location>
        <begin position="147"/>
        <end position="214"/>
    </location>
</feature>
<gene>
    <name evidence="3" type="ORF">ULMS_02850</name>
</gene>
<dbReference type="AlphaFoldDB" id="A0A5J4FS94"/>
<reference evidence="3 4" key="1">
    <citation type="submission" date="2019-08" db="EMBL/GenBank/DDBJ databases">
        <title>Ulvibacter marinistellae sp. nov., isolated from a starfish, Patiria pectinifera.</title>
        <authorList>
            <person name="Kawano K."/>
            <person name="Ushijima N."/>
            <person name="Kihara M."/>
            <person name="Itoh H."/>
        </authorList>
    </citation>
    <scope>NUCLEOTIDE SEQUENCE [LARGE SCALE GENOMIC DNA]</scope>
    <source>
        <strain evidence="3 4">KK4</strain>
    </source>
</reference>
<dbReference type="NCBIfam" id="TIGR04183">
    <property type="entry name" value="Por_Secre_tail"/>
    <property type="match status" value="1"/>
</dbReference>